<evidence type="ECO:0000256" key="1">
    <source>
        <dbReference type="SAM" id="Coils"/>
    </source>
</evidence>
<sequence>MGCSSCKNRSDINEKGTRALAGKVMVLEEEMKGVMREKEKESKGYETDMVAFAFKEAEWKQERKRFKEEVKRLRKMLEEKEEKIKGMKDGKLYGSNNGYEFLVEQMREESALWRDETVEKWKRLYLAIKNELDDLIQKTHRGDGLYWRAEEEQMIEELKVELEAKERTIEDLKAQLAFAEKEGFKRARELDLLRQSLRITSTARKPPSFVLGKSKLVFGKQPKKAYGV</sequence>
<gene>
    <name evidence="2" type="ORF">K2173_003712</name>
</gene>
<dbReference type="Proteomes" id="UP001159364">
    <property type="component" value="Linkage Group LG05"/>
</dbReference>
<proteinExistence type="predicted"/>
<evidence type="ECO:0000313" key="3">
    <source>
        <dbReference type="Proteomes" id="UP001159364"/>
    </source>
</evidence>
<feature type="coiled-coil region" evidence="1">
    <location>
        <begin position="118"/>
        <end position="182"/>
    </location>
</feature>
<feature type="coiled-coil region" evidence="1">
    <location>
        <begin position="56"/>
        <end position="90"/>
    </location>
</feature>
<reference evidence="2 3" key="1">
    <citation type="submission" date="2021-09" db="EMBL/GenBank/DDBJ databases">
        <title>Genomic insights and catalytic innovation underlie evolution of tropane alkaloids biosynthesis.</title>
        <authorList>
            <person name="Wang Y.-J."/>
            <person name="Tian T."/>
            <person name="Huang J.-P."/>
            <person name="Huang S.-X."/>
        </authorList>
    </citation>
    <scope>NUCLEOTIDE SEQUENCE [LARGE SCALE GENOMIC DNA]</scope>
    <source>
        <strain evidence="2">KIB-2018</strain>
        <tissue evidence="2">Leaf</tissue>
    </source>
</reference>
<keyword evidence="3" id="KW-1185">Reference proteome</keyword>
<dbReference type="AlphaFoldDB" id="A0AAV8TB13"/>
<name>A0AAV8TB13_9ROSI</name>
<comment type="caution">
    <text evidence="2">The sequence shown here is derived from an EMBL/GenBank/DDBJ whole genome shotgun (WGS) entry which is preliminary data.</text>
</comment>
<evidence type="ECO:0000313" key="2">
    <source>
        <dbReference type="EMBL" id="KAJ8763930.1"/>
    </source>
</evidence>
<dbReference type="PANTHER" id="PTHR37226:SF4">
    <property type="entry name" value="GOLGIN FAMILY A PROTEIN"/>
    <property type="match status" value="1"/>
</dbReference>
<protein>
    <submittedName>
        <fullName evidence="2">Uncharacterized protein</fullName>
    </submittedName>
</protein>
<keyword evidence="1" id="KW-0175">Coiled coil</keyword>
<dbReference type="EMBL" id="JAIWQS010000005">
    <property type="protein sequence ID" value="KAJ8763930.1"/>
    <property type="molecule type" value="Genomic_DNA"/>
</dbReference>
<accession>A0AAV8TB13</accession>
<dbReference type="PANTHER" id="PTHR37226">
    <property type="entry name" value="GOLGIN FAMILY A PROTEIN"/>
    <property type="match status" value="1"/>
</dbReference>
<organism evidence="2 3">
    <name type="scientific">Erythroxylum novogranatense</name>
    <dbReference type="NCBI Taxonomy" id="1862640"/>
    <lineage>
        <taxon>Eukaryota</taxon>
        <taxon>Viridiplantae</taxon>
        <taxon>Streptophyta</taxon>
        <taxon>Embryophyta</taxon>
        <taxon>Tracheophyta</taxon>
        <taxon>Spermatophyta</taxon>
        <taxon>Magnoliopsida</taxon>
        <taxon>eudicotyledons</taxon>
        <taxon>Gunneridae</taxon>
        <taxon>Pentapetalae</taxon>
        <taxon>rosids</taxon>
        <taxon>fabids</taxon>
        <taxon>Malpighiales</taxon>
        <taxon>Erythroxylaceae</taxon>
        <taxon>Erythroxylum</taxon>
    </lineage>
</organism>